<evidence type="ECO:0000313" key="2">
    <source>
        <dbReference type="Proteomes" id="UP000005808"/>
    </source>
</evidence>
<proteinExistence type="predicted"/>
<evidence type="ECO:0000313" key="1">
    <source>
        <dbReference type="EMBL" id="EHP44170.1"/>
    </source>
</evidence>
<dbReference type="OrthoDB" id="9010662at2"/>
<name>H1RZV4_9BURK</name>
<dbReference type="Proteomes" id="UP000005808">
    <property type="component" value="Unassembled WGS sequence"/>
</dbReference>
<comment type="caution">
    <text evidence="1">The sequence shown here is derived from an EMBL/GenBank/DDBJ whole genome shotgun (WGS) entry which is preliminary data.</text>
</comment>
<accession>H1RZV4</accession>
<protein>
    <submittedName>
        <fullName evidence="1">Uncharacterized protein</fullName>
    </submittedName>
</protein>
<reference evidence="1 2" key="1">
    <citation type="journal article" date="2012" name="J. Bacteriol.">
        <title>De Novo Genome Project of Cupriavidus basilensis OR16.</title>
        <authorList>
            <person name="Cserhati M."/>
            <person name="Kriszt B."/>
            <person name="Szoboszlay S."/>
            <person name="Toth A."/>
            <person name="Szabo I."/>
            <person name="Tancsics A."/>
            <person name="Nagy I."/>
            <person name="Horvath B."/>
            <person name="Nagy I."/>
            <person name="Kukolya J."/>
        </authorList>
    </citation>
    <scope>NUCLEOTIDE SEQUENCE [LARGE SCALE GENOMIC DNA]</scope>
    <source>
        <strain evidence="1 2">OR16</strain>
    </source>
</reference>
<dbReference type="PATRIC" id="fig|1127483.3.peg.858"/>
<dbReference type="AlphaFoldDB" id="H1RZV4"/>
<dbReference type="RefSeq" id="WP_006156666.1">
    <property type="nucleotide sequence ID" value="NZ_AHJE01000012.1"/>
</dbReference>
<dbReference type="EMBL" id="AHJE01000012">
    <property type="protein sequence ID" value="EHP44170.1"/>
    <property type="molecule type" value="Genomic_DNA"/>
</dbReference>
<sequence>MSAKHYPLDIKRVDEDTYILMSKGHHDPHEFMRKAREEGWTWPLRTPVHTWMRAVPSRAPEYNCIYVEAAEGERGAWPATYAYGVYGDDHYQAPVGAQP</sequence>
<gene>
    <name evidence="1" type="ORF">OR16_04302</name>
</gene>
<organism evidence="1 2">
    <name type="scientific">Cupriavidus basilensis OR16</name>
    <dbReference type="NCBI Taxonomy" id="1127483"/>
    <lineage>
        <taxon>Bacteria</taxon>
        <taxon>Pseudomonadati</taxon>
        <taxon>Pseudomonadota</taxon>
        <taxon>Betaproteobacteria</taxon>
        <taxon>Burkholderiales</taxon>
        <taxon>Burkholderiaceae</taxon>
        <taxon>Cupriavidus</taxon>
    </lineage>
</organism>